<evidence type="ECO:0000256" key="5">
    <source>
        <dbReference type="ARBA" id="ARBA00023136"/>
    </source>
</evidence>
<dbReference type="InterPro" id="IPR030184">
    <property type="entry name" value="WAT1-related"/>
</dbReference>
<dbReference type="Proteomes" id="UP000655225">
    <property type="component" value="Unassembled WGS sequence"/>
</dbReference>
<proteinExistence type="inferred from homology"/>
<feature type="transmembrane region" description="Helical" evidence="6">
    <location>
        <begin position="368"/>
        <end position="387"/>
    </location>
</feature>
<evidence type="ECO:0000256" key="4">
    <source>
        <dbReference type="ARBA" id="ARBA00022989"/>
    </source>
</evidence>
<dbReference type="OrthoDB" id="1728340at2759"/>
<feature type="domain" description="EamA" evidence="8">
    <location>
        <begin position="247"/>
        <end position="385"/>
    </location>
</feature>
<dbReference type="Pfam" id="PF00892">
    <property type="entry name" value="EamA"/>
    <property type="match status" value="2"/>
</dbReference>
<sequence>MRFWVAMDIWAAVATLVPDPGGMGSSGHGGMGGGDSVVSWRQQWSHGCIGGDSTTLLMGRDLGLIINGMKPAVVMVVVQIVFAGVNVFYKLASNDGMNLKILVAYRHLFATTSLVPLAFFVERNNRPNMTWMILFQAFLCGLFGGTLSQNLFVASLALTSATFASAMMNLVPAVTFIMAISLRLERLAIRTLEGKVKVMGTVLGICGAMLLTFYKGVEINLWSTNVDLLHHGGHTAASHRDSDNRVLGSLLALGACLSYSAWLIIQAKMNKNYPCPYSSTALMCIMGSIQTVVFALWTERDWNQWKLGWNIRLYTVAYTGVVASGLTVTLIAWCIRIRGPLFVSVFIPLMLVIVAFAGSLLLEEKLHLGSVLGSVLIVCGLYAVLWGKGKEMKRMTQLMPSKSSSKLQGIEVVVTSGSTTANKNSNTNSAISNVDGMAFCICSNPAMASTTDYQTSLEAHHTDSEAKEVHEEDKVISSLVVEHM</sequence>
<evidence type="ECO:0000256" key="6">
    <source>
        <dbReference type="SAM" id="Phobius"/>
    </source>
</evidence>
<reference evidence="9 10" key="1">
    <citation type="submission" date="2020-04" db="EMBL/GenBank/DDBJ databases">
        <title>Plant Genome Project.</title>
        <authorList>
            <person name="Zhang R.-G."/>
        </authorList>
    </citation>
    <scope>NUCLEOTIDE SEQUENCE [LARGE SCALE GENOMIC DNA]</scope>
    <source>
        <strain evidence="9">YNK0</strain>
        <tissue evidence="9">Leaf</tissue>
    </source>
</reference>
<evidence type="ECO:0000256" key="1">
    <source>
        <dbReference type="ARBA" id="ARBA00004141"/>
    </source>
</evidence>
<evidence type="ECO:0000313" key="9">
    <source>
        <dbReference type="EMBL" id="KAF8411630.1"/>
    </source>
</evidence>
<name>A0A834ZTU7_TETSI</name>
<feature type="transmembrane region" description="Helical" evidence="6">
    <location>
        <begin position="133"/>
        <end position="157"/>
    </location>
</feature>
<comment type="caution">
    <text evidence="9">The sequence shown here is derived from an EMBL/GenBank/DDBJ whole genome shotgun (WGS) entry which is preliminary data.</text>
</comment>
<feature type="signal peptide" evidence="7">
    <location>
        <begin position="1"/>
        <end position="15"/>
    </location>
</feature>
<dbReference type="InterPro" id="IPR037185">
    <property type="entry name" value="EmrE-like"/>
</dbReference>
<accession>A0A834ZTU7</accession>
<dbReference type="PANTHER" id="PTHR31218">
    <property type="entry name" value="WAT1-RELATED PROTEIN"/>
    <property type="match status" value="1"/>
</dbReference>
<dbReference type="AlphaFoldDB" id="A0A834ZTU7"/>
<dbReference type="SUPFAM" id="SSF103481">
    <property type="entry name" value="Multidrug resistance efflux transporter EmrE"/>
    <property type="match status" value="2"/>
</dbReference>
<keyword evidence="4 6" id="KW-1133">Transmembrane helix</keyword>
<dbReference type="GO" id="GO:0022857">
    <property type="term" value="F:transmembrane transporter activity"/>
    <property type="evidence" value="ECO:0007669"/>
    <property type="project" value="InterPro"/>
</dbReference>
<evidence type="ECO:0000259" key="8">
    <source>
        <dbReference type="Pfam" id="PF00892"/>
    </source>
</evidence>
<organism evidence="9 10">
    <name type="scientific">Tetracentron sinense</name>
    <name type="common">Spur-leaf</name>
    <dbReference type="NCBI Taxonomy" id="13715"/>
    <lineage>
        <taxon>Eukaryota</taxon>
        <taxon>Viridiplantae</taxon>
        <taxon>Streptophyta</taxon>
        <taxon>Embryophyta</taxon>
        <taxon>Tracheophyta</taxon>
        <taxon>Spermatophyta</taxon>
        <taxon>Magnoliopsida</taxon>
        <taxon>Trochodendrales</taxon>
        <taxon>Trochodendraceae</taxon>
        <taxon>Tetracentron</taxon>
    </lineage>
</organism>
<dbReference type="GO" id="GO:0016020">
    <property type="term" value="C:membrane"/>
    <property type="evidence" value="ECO:0007669"/>
    <property type="project" value="UniProtKB-SubCell"/>
</dbReference>
<evidence type="ECO:0000256" key="7">
    <source>
        <dbReference type="SAM" id="SignalP"/>
    </source>
</evidence>
<dbReference type="EMBL" id="JABCRI010000002">
    <property type="protein sequence ID" value="KAF8411630.1"/>
    <property type="molecule type" value="Genomic_DNA"/>
</dbReference>
<feature type="transmembrane region" description="Helical" evidence="6">
    <location>
        <begin position="277"/>
        <end position="297"/>
    </location>
</feature>
<dbReference type="InterPro" id="IPR000620">
    <property type="entry name" value="EamA_dom"/>
</dbReference>
<feature type="transmembrane region" description="Helical" evidence="6">
    <location>
        <begin position="163"/>
        <end position="184"/>
    </location>
</feature>
<feature type="chain" id="PRO_5032446511" description="EamA domain-containing protein" evidence="7">
    <location>
        <begin position="16"/>
        <end position="484"/>
    </location>
</feature>
<comment type="subcellular location">
    <subcellularLocation>
        <location evidence="1">Membrane</location>
        <topology evidence="1">Multi-pass membrane protein</topology>
    </subcellularLocation>
</comment>
<keyword evidence="5 6" id="KW-0472">Membrane</keyword>
<feature type="transmembrane region" description="Helical" evidence="6">
    <location>
        <begin position="196"/>
        <end position="214"/>
    </location>
</feature>
<keyword evidence="7" id="KW-0732">Signal</keyword>
<gene>
    <name evidence="9" type="ORF">HHK36_004188</name>
</gene>
<keyword evidence="10" id="KW-1185">Reference proteome</keyword>
<feature type="domain" description="EamA" evidence="8">
    <location>
        <begin position="72"/>
        <end position="212"/>
    </location>
</feature>
<feature type="transmembrane region" description="Helical" evidence="6">
    <location>
        <begin position="342"/>
        <end position="362"/>
    </location>
</feature>
<keyword evidence="3 6" id="KW-0812">Transmembrane</keyword>
<comment type="similarity">
    <text evidence="2">Belongs to the drug/metabolite transporter (DMT) superfamily. Plant drug/metabolite exporter (P-DME) (TC 2.A.7.4) family.</text>
</comment>
<feature type="transmembrane region" description="Helical" evidence="6">
    <location>
        <begin position="72"/>
        <end position="92"/>
    </location>
</feature>
<feature type="transmembrane region" description="Helical" evidence="6">
    <location>
        <begin position="104"/>
        <end position="121"/>
    </location>
</feature>
<protein>
    <recommendedName>
        <fullName evidence="8">EamA domain-containing protein</fullName>
    </recommendedName>
</protein>
<feature type="transmembrane region" description="Helical" evidence="6">
    <location>
        <begin position="317"/>
        <end position="335"/>
    </location>
</feature>
<dbReference type="OMA" id="VHEICDA"/>
<evidence type="ECO:0000256" key="2">
    <source>
        <dbReference type="ARBA" id="ARBA00007635"/>
    </source>
</evidence>
<feature type="transmembrane region" description="Helical" evidence="6">
    <location>
        <begin position="246"/>
        <end position="265"/>
    </location>
</feature>
<evidence type="ECO:0000256" key="3">
    <source>
        <dbReference type="ARBA" id="ARBA00022692"/>
    </source>
</evidence>
<evidence type="ECO:0000313" key="10">
    <source>
        <dbReference type="Proteomes" id="UP000655225"/>
    </source>
</evidence>